<dbReference type="EMBL" id="JAICCF010000001">
    <property type="protein sequence ID" value="MBW8682906.1"/>
    <property type="molecule type" value="Genomic_DNA"/>
</dbReference>
<proteinExistence type="inferred from homology"/>
<evidence type="ECO:0000256" key="3">
    <source>
        <dbReference type="ARBA" id="ARBA00022840"/>
    </source>
</evidence>
<dbReference type="Proteomes" id="UP000812961">
    <property type="component" value="Unassembled WGS sequence"/>
</dbReference>
<evidence type="ECO:0000256" key="2">
    <source>
        <dbReference type="ARBA" id="ARBA00022741"/>
    </source>
</evidence>
<comment type="similarity">
    <text evidence="1">Belongs to the AAA ATPase family.</text>
</comment>
<sequence>MTIDNTKNAHVLQEYLAWLRDEMKKRLGQYFSPDNNIVPVIPNPEVTPGDSWQDAPLVRFIRDNELDKEAQLLLIMALAPHINAIFFEDVINEYLVDKGDFPLIGCVKGTQFRGLLPTGDTFLFLLAGTDLSARIEKMRYFNEAHIFAKRQVLWLEKPEEGDPAMSGKIVMSQEFIDLFLTGAYAKPRFGNDFPAESITTPLEWADLVVNQQTMDQLQELRKWLKLKDKLRATNKRLKPGFRALFYGPPGTGKTLSACLLGKRDPAEDPNGTQDDLDVYRIDLSLVVSKFIGETEKNLSNLFDKAEHKNWILFFDEADALFGKRTNIRDAHDKYANQEIAYLLQRIENYNGLVILASNFKNNIDPAFARRFQSIIQFPMPNQAERLQLWKMILPDQMMERPGILEKLAATHEISGASIINVAQYCFLKNMQPDGEIRAVSAVDLEEGMVREFNKEGKIYK</sequence>
<dbReference type="SMART" id="SM00382">
    <property type="entry name" value="AAA"/>
    <property type="match status" value="1"/>
</dbReference>
<keyword evidence="2" id="KW-0547">Nucleotide-binding</keyword>
<dbReference type="InterPro" id="IPR003959">
    <property type="entry name" value="ATPase_AAA_core"/>
</dbReference>
<keyword evidence="3 5" id="KW-0067">ATP-binding</keyword>
<comment type="caution">
    <text evidence="5">The sequence shown here is derived from an EMBL/GenBank/DDBJ whole genome shotgun (WGS) entry which is preliminary data.</text>
</comment>
<reference evidence="5 6" key="1">
    <citation type="submission" date="2021-08" db="EMBL/GenBank/DDBJ databases">
        <title>The genome sequence of Chitinophaga sp. B61.</title>
        <authorList>
            <person name="Zhang X."/>
        </authorList>
    </citation>
    <scope>NUCLEOTIDE SEQUENCE [LARGE SCALE GENOMIC DNA]</scope>
    <source>
        <strain evidence="5 6">B61</strain>
    </source>
</reference>
<evidence type="ECO:0000313" key="6">
    <source>
        <dbReference type="Proteomes" id="UP000812961"/>
    </source>
</evidence>
<evidence type="ECO:0000256" key="1">
    <source>
        <dbReference type="ARBA" id="ARBA00006914"/>
    </source>
</evidence>
<protein>
    <submittedName>
        <fullName evidence="5">ATP-binding protein</fullName>
    </submittedName>
</protein>
<keyword evidence="6" id="KW-1185">Reference proteome</keyword>
<dbReference type="InterPro" id="IPR027417">
    <property type="entry name" value="P-loop_NTPase"/>
</dbReference>
<evidence type="ECO:0000313" key="5">
    <source>
        <dbReference type="EMBL" id="MBW8682906.1"/>
    </source>
</evidence>
<dbReference type="GO" id="GO:0005524">
    <property type="term" value="F:ATP binding"/>
    <property type="evidence" value="ECO:0007669"/>
    <property type="project" value="UniProtKB-KW"/>
</dbReference>
<dbReference type="InterPro" id="IPR050221">
    <property type="entry name" value="26S_Proteasome_ATPase"/>
</dbReference>
<dbReference type="SUPFAM" id="SSF52540">
    <property type="entry name" value="P-loop containing nucleoside triphosphate hydrolases"/>
    <property type="match status" value="1"/>
</dbReference>
<dbReference type="CDD" id="cd19481">
    <property type="entry name" value="RecA-like_protease"/>
    <property type="match status" value="1"/>
</dbReference>
<dbReference type="Pfam" id="PF00004">
    <property type="entry name" value="AAA"/>
    <property type="match status" value="1"/>
</dbReference>
<name>A0ABS7G691_9BACT</name>
<evidence type="ECO:0000259" key="4">
    <source>
        <dbReference type="SMART" id="SM00382"/>
    </source>
</evidence>
<feature type="domain" description="AAA+ ATPase" evidence="4">
    <location>
        <begin position="239"/>
        <end position="381"/>
    </location>
</feature>
<dbReference type="Gene3D" id="3.40.50.300">
    <property type="entry name" value="P-loop containing nucleotide triphosphate hydrolases"/>
    <property type="match status" value="1"/>
</dbReference>
<dbReference type="RefSeq" id="WP_220248140.1">
    <property type="nucleotide sequence ID" value="NZ_JAICCF010000001.1"/>
</dbReference>
<gene>
    <name evidence="5" type="ORF">K1Y79_01050</name>
</gene>
<dbReference type="InterPro" id="IPR003593">
    <property type="entry name" value="AAA+_ATPase"/>
</dbReference>
<dbReference type="PANTHER" id="PTHR23073">
    <property type="entry name" value="26S PROTEASOME REGULATORY SUBUNIT"/>
    <property type="match status" value="1"/>
</dbReference>
<organism evidence="5 6">
    <name type="scientific">Chitinophaga rhizophila</name>
    <dbReference type="NCBI Taxonomy" id="2866212"/>
    <lineage>
        <taxon>Bacteria</taxon>
        <taxon>Pseudomonadati</taxon>
        <taxon>Bacteroidota</taxon>
        <taxon>Chitinophagia</taxon>
        <taxon>Chitinophagales</taxon>
        <taxon>Chitinophagaceae</taxon>
        <taxon>Chitinophaga</taxon>
    </lineage>
</organism>
<accession>A0ABS7G691</accession>